<organism evidence="2 3">
    <name type="scientific">Pleurotus eryngii</name>
    <name type="common">Boletus of the steppes</name>
    <dbReference type="NCBI Taxonomy" id="5323"/>
    <lineage>
        <taxon>Eukaryota</taxon>
        <taxon>Fungi</taxon>
        <taxon>Dikarya</taxon>
        <taxon>Basidiomycota</taxon>
        <taxon>Agaricomycotina</taxon>
        <taxon>Agaricomycetes</taxon>
        <taxon>Agaricomycetidae</taxon>
        <taxon>Agaricales</taxon>
        <taxon>Pleurotineae</taxon>
        <taxon>Pleurotaceae</taxon>
        <taxon>Pleurotus</taxon>
    </lineage>
</organism>
<name>A0A9P6A8S3_PLEER</name>
<protein>
    <submittedName>
        <fullName evidence="2">Uncharacterized protein</fullName>
    </submittedName>
</protein>
<sequence length="189" mass="20631">MPKRREYLLQHGQNLLGGLKSVTQKVLPKKKKKNKSLKEQNKENGPVGEPSSREPPMARNLNIETSDDVFTSTNGACPKSRCPSSQSLFHTCSHVLVYRLEISGPLEPAHTMPAGSTSHLHTFPVKDDISDADSLADSDDKISVLAFHSQADSTWSGQCTDTSLGDGFKRQALSVSEASMALKELLELI</sequence>
<dbReference type="Proteomes" id="UP000807025">
    <property type="component" value="Unassembled WGS sequence"/>
</dbReference>
<dbReference type="AlphaFoldDB" id="A0A9P6A8S3"/>
<feature type="region of interest" description="Disordered" evidence="1">
    <location>
        <begin position="20"/>
        <end position="59"/>
    </location>
</feature>
<comment type="caution">
    <text evidence="2">The sequence shown here is derived from an EMBL/GenBank/DDBJ whole genome shotgun (WGS) entry which is preliminary data.</text>
</comment>
<proteinExistence type="predicted"/>
<evidence type="ECO:0000256" key="1">
    <source>
        <dbReference type="SAM" id="MobiDB-lite"/>
    </source>
</evidence>
<gene>
    <name evidence="2" type="ORF">BDN71DRAFT_1501066</name>
</gene>
<evidence type="ECO:0000313" key="2">
    <source>
        <dbReference type="EMBL" id="KAF9501341.1"/>
    </source>
</evidence>
<dbReference type="EMBL" id="MU154523">
    <property type="protein sequence ID" value="KAF9501341.1"/>
    <property type="molecule type" value="Genomic_DNA"/>
</dbReference>
<accession>A0A9P6A8S3</accession>
<reference evidence="2" key="1">
    <citation type="submission" date="2020-11" db="EMBL/GenBank/DDBJ databases">
        <authorList>
            <consortium name="DOE Joint Genome Institute"/>
            <person name="Ahrendt S."/>
            <person name="Riley R."/>
            <person name="Andreopoulos W."/>
            <person name="Labutti K."/>
            <person name="Pangilinan J."/>
            <person name="Ruiz-Duenas F.J."/>
            <person name="Barrasa J.M."/>
            <person name="Sanchez-Garcia M."/>
            <person name="Camarero S."/>
            <person name="Miyauchi S."/>
            <person name="Serrano A."/>
            <person name="Linde D."/>
            <person name="Babiker R."/>
            <person name="Drula E."/>
            <person name="Ayuso-Fernandez I."/>
            <person name="Pacheco R."/>
            <person name="Padilla G."/>
            <person name="Ferreira P."/>
            <person name="Barriuso J."/>
            <person name="Kellner H."/>
            <person name="Castanera R."/>
            <person name="Alfaro M."/>
            <person name="Ramirez L."/>
            <person name="Pisabarro A.G."/>
            <person name="Kuo A."/>
            <person name="Tritt A."/>
            <person name="Lipzen A."/>
            <person name="He G."/>
            <person name="Yan M."/>
            <person name="Ng V."/>
            <person name="Cullen D."/>
            <person name="Martin F."/>
            <person name="Rosso M.-N."/>
            <person name="Henrissat B."/>
            <person name="Hibbett D."/>
            <person name="Martinez A.T."/>
            <person name="Grigoriev I.V."/>
        </authorList>
    </citation>
    <scope>NUCLEOTIDE SEQUENCE</scope>
    <source>
        <strain evidence="2">ATCC 90797</strain>
    </source>
</reference>
<evidence type="ECO:0000313" key="3">
    <source>
        <dbReference type="Proteomes" id="UP000807025"/>
    </source>
</evidence>
<keyword evidence="3" id="KW-1185">Reference proteome</keyword>